<dbReference type="InterPro" id="IPR036866">
    <property type="entry name" value="RibonucZ/Hydroxyglut_hydro"/>
</dbReference>
<keyword evidence="4" id="KW-1185">Reference proteome</keyword>
<organism evidence="3 4">
    <name type="scientific">Acuticoccus mangrovi</name>
    <dbReference type="NCBI Taxonomy" id="2796142"/>
    <lineage>
        <taxon>Bacteria</taxon>
        <taxon>Pseudomonadati</taxon>
        <taxon>Pseudomonadota</taxon>
        <taxon>Alphaproteobacteria</taxon>
        <taxon>Hyphomicrobiales</taxon>
        <taxon>Amorphaceae</taxon>
        <taxon>Acuticoccus</taxon>
    </lineage>
</organism>
<protein>
    <submittedName>
        <fullName evidence="3">MBL fold metallo-hydrolase</fullName>
    </submittedName>
</protein>
<dbReference type="AlphaFoldDB" id="A0A934MKN2"/>
<gene>
    <name evidence="3" type="ORF">JCR33_07985</name>
</gene>
<keyword evidence="1" id="KW-0378">Hydrolase</keyword>
<accession>A0A934MKN2</accession>
<dbReference type="PANTHER" id="PTHR46018:SF2">
    <property type="entry name" value="ZINC PHOSPHODIESTERASE ELAC PROTEIN 1"/>
    <property type="match status" value="1"/>
</dbReference>
<evidence type="ECO:0000313" key="4">
    <source>
        <dbReference type="Proteomes" id="UP000609531"/>
    </source>
</evidence>
<name>A0A934MKN2_9HYPH</name>
<evidence type="ECO:0000256" key="1">
    <source>
        <dbReference type="ARBA" id="ARBA00022801"/>
    </source>
</evidence>
<dbReference type="InterPro" id="IPR001279">
    <property type="entry name" value="Metallo-B-lactamas"/>
</dbReference>
<evidence type="ECO:0000313" key="3">
    <source>
        <dbReference type="EMBL" id="MBJ3775619.1"/>
    </source>
</evidence>
<dbReference type="InterPro" id="IPR044094">
    <property type="entry name" value="AtsA-like_MBL-fold"/>
</dbReference>
<dbReference type="PANTHER" id="PTHR46018">
    <property type="entry name" value="ZINC PHOSPHODIESTERASE ELAC PROTEIN 1"/>
    <property type="match status" value="1"/>
</dbReference>
<dbReference type="RefSeq" id="WP_198881499.1">
    <property type="nucleotide sequence ID" value="NZ_JAEKJA010000005.1"/>
</dbReference>
<dbReference type="Proteomes" id="UP000609531">
    <property type="component" value="Unassembled WGS sequence"/>
</dbReference>
<sequence>MSEASSTPSPLSIRLLGTGGPWVNPKRYGPSALISVGEERLLFDTGRGVGIRLVEAGEDPGRLSMVFLTHHHLDHISDLGDIMITSWLRGRSKELVIYGPTGTAAIVDALLTKVYAKDIEWRSDGEPTWGGWQPVRAIDVGPGVVIDTGAWRVSCEEVVHGHALPFRPEFLETWRCLGYRFEAGGKVITLSGDTVDCEGVRRLAKGADVLVHCCFAGDAEVAHSKHLSEVGRHTLATASQVARVARDSGVGHLVLTHLRPKPPEMIEALRGEVRAIYDGEVTVGEDLHLVSLA</sequence>
<dbReference type="CDD" id="cd07719">
    <property type="entry name" value="arylsulfatase_AtsA-like_MBL-fold"/>
    <property type="match status" value="1"/>
</dbReference>
<dbReference type="Gene3D" id="3.60.15.10">
    <property type="entry name" value="Ribonuclease Z/Hydroxyacylglutathione hydrolase-like"/>
    <property type="match status" value="1"/>
</dbReference>
<evidence type="ECO:0000259" key="2">
    <source>
        <dbReference type="Pfam" id="PF12706"/>
    </source>
</evidence>
<dbReference type="EMBL" id="JAEKJA010000005">
    <property type="protein sequence ID" value="MBJ3775619.1"/>
    <property type="molecule type" value="Genomic_DNA"/>
</dbReference>
<dbReference type="GO" id="GO:0042781">
    <property type="term" value="F:3'-tRNA processing endoribonuclease activity"/>
    <property type="evidence" value="ECO:0007669"/>
    <property type="project" value="TreeGrafter"/>
</dbReference>
<proteinExistence type="predicted"/>
<dbReference type="Pfam" id="PF12706">
    <property type="entry name" value="Lactamase_B_2"/>
    <property type="match status" value="1"/>
</dbReference>
<dbReference type="SUPFAM" id="SSF56281">
    <property type="entry name" value="Metallo-hydrolase/oxidoreductase"/>
    <property type="match status" value="1"/>
</dbReference>
<comment type="caution">
    <text evidence="3">The sequence shown here is derived from an EMBL/GenBank/DDBJ whole genome shotgun (WGS) entry which is preliminary data.</text>
</comment>
<feature type="domain" description="Metallo-beta-lactamase" evidence="2">
    <location>
        <begin position="40"/>
        <end position="257"/>
    </location>
</feature>
<reference evidence="3" key="1">
    <citation type="submission" date="2020-12" db="EMBL/GenBank/DDBJ databases">
        <title>Bacterial taxonomy.</title>
        <authorList>
            <person name="Pan X."/>
        </authorList>
    </citation>
    <scope>NUCLEOTIDE SEQUENCE</scope>
    <source>
        <strain evidence="3">B2012</strain>
    </source>
</reference>